<dbReference type="EMBL" id="SMKS01000046">
    <property type="protein sequence ID" value="TDD02694.1"/>
    <property type="molecule type" value="Genomic_DNA"/>
</dbReference>
<dbReference type="OrthoDB" id="3673367at2"/>
<gene>
    <name evidence="1" type="ORF">E1181_22170</name>
</gene>
<evidence type="ECO:0000313" key="2">
    <source>
        <dbReference type="Proteomes" id="UP000295674"/>
    </source>
</evidence>
<dbReference type="Proteomes" id="UP000295674">
    <property type="component" value="Unassembled WGS sequence"/>
</dbReference>
<organism evidence="1 2">
    <name type="scientific">Saccharopolyspora terrae</name>
    <dbReference type="NCBI Taxonomy" id="2530384"/>
    <lineage>
        <taxon>Bacteria</taxon>
        <taxon>Bacillati</taxon>
        <taxon>Actinomycetota</taxon>
        <taxon>Actinomycetes</taxon>
        <taxon>Pseudonocardiales</taxon>
        <taxon>Pseudonocardiaceae</taxon>
        <taxon>Saccharopolyspora</taxon>
    </lineage>
</organism>
<name>A0A4R4VK87_9PSEU</name>
<evidence type="ECO:0000313" key="1">
    <source>
        <dbReference type="EMBL" id="TDD02694.1"/>
    </source>
</evidence>
<dbReference type="RefSeq" id="WP_132677576.1">
    <property type="nucleotide sequence ID" value="NZ_SMKS01000046.1"/>
</dbReference>
<sequence length="244" mass="26476">MIEVLAVRQQWCRRGESILWCHSTQLSCGFDVEGLDSRGKPKSEKLRSYNGGDRTAAHLGGVIGEYKAPMTPLGPVARTLDVDFSNALLPSAPVREGRIHGDEWVHDPTIRGWVLAESSNCDAVACANQLVAAGTEGWFIETDLRIAVVVEETVVSKSDIDEGEGKAAGLGGLLGKARSAVSTVAESLHGGDSLVTLWEYQCDQLADITEVRRGRWSESLYAIVGRFRDGSVIELKRDRDLPGI</sequence>
<comment type="caution">
    <text evidence="1">The sequence shown here is derived from an EMBL/GenBank/DDBJ whole genome shotgun (WGS) entry which is preliminary data.</text>
</comment>
<accession>A0A4R4VK87</accession>
<keyword evidence="2" id="KW-1185">Reference proteome</keyword>
<dbReference type="AlphaFoldDB" id="A0A4R4VK87"/>
<reference evidence="1 2" key="1">
    <citation type="submission" date="2019-03" db="EMBL/GenBank/DDBJ databases">
        <title>Draft genome sequences of novel Actinobacteria.</title>
        <authorList>
            <person name="Sahin N."/>
            <person name="Ay H."/>
            <person name="Saygin H."/>
        </authorList>
    </citation>
    <scope>NUCLEOTIDE SEQUENCE [LARGE SCALE GENOMIC DNA]</scope>
    <source>
        <strain evidence="1 2">16K309</strain>
    </source>
</reference>
<proteinExistence type="predicted"/>
<protein>
    <submittedName>
        <fullName evidence="1">Uncharacterized protein</fullName>
    </submittedName>
</protein>